<dbReference type="EMBL" id="ML978762">
    <property type="protein sequence ID" value="KAF2083718.1"/>
    <property type="molecule type" value="Genomic_DNA"/>
</dbReference>
<keyword evidence="2" id="KW-0521">NADP</keyword>
<gene>
    <name evidence="4" type="ORF">K490DRAFT_50971</name>
</gene>
<dbReference type="OrthoDB" id="542013at2759"/>
<dbReference type="GO" id="GO:0016491">
    <property type="term" value="F:oxidoreductase activity"/>
    <property type="evidence" value="ECO:0007669"/>
    <property type="project" value="UniProtKB-KW"/>
</dbReference>
<evidence type="ECO:0000313" key="5">
    <source>
        <dbReference type="Proteomes" id="UP000799776"/>
    </source>
</evidence>
<keyword evidence="3" id="KW-0560">Oxidoreductase</keyword>
<accession>A0A9P4HNC6</accession>
<dbReference type="PANTHER" id="PTHR24320:SF252">
    <property type="entry name" value="DEHYDROGENASE_REDUCTASE FAMILY PROTEIN, PUTATIVE (AFU_ORTHOLOGUE AFUA_3G08550)-RELATED"/>
    <property type="match status" value="1"/>
</dbReference>
<evidence type="ECO:0000256" key="3">
    <source>
        <dbReference type="ARBA" id="ARBA00023002"/>
    </source>
</evidence>
<sequence length="341" mass="37705">MSVSLLVPFFQPHVTPPPLNNTFAGKTAIVTGANSGIGKETVRQLIFLGAKSVVLAVRNTEKGEKAKEDILADPAVKAQNRDVEIRVLKLDTDSYGSVLSFVDGVKGRVEDLDLLVLNAAKGGVEFEFSPSTGHESMLQINYLSNVLLLLQLLPLLRRTGTKRAATTRITWLGSRAMNLPSTFQSTPFTSNPDSIFSFFNDMQKFVPMQRYPDTKLLGAMFIVSLAQQWPLKERGVVLDILCPGMVNTDFTDDLPWYMRVPVGILKMVRGRSVEEGAWCVVWAAVVAEGTKVDGRCAEDQRVVEPSAYMQSKGGQEVQEKLWEETLVEMGKHMDVPKELKA</sequence>
<dbReference type="InterPro" id="IPR036291">
    <property type="entry name" value="NAD(P)-bd_dom_sf"/>
</dbReference>
<dbReference type="InterPro" id="IPR002347">
    <property type="entry name" value="SDR_fam"/>
</dbReference>
<organism evidence="4 5">
    <name type="scientific">Saccharata proteae CBS 121410</name>
    <dbReference type="NCBI Taxonomy" id="1314787"/>
    <lineage>
        <taxon>Eukaryota</taxon>
        <taxon>Fungi</taxon>
        <taxon>Dikarya</taxon>
        <taxon>Ascomycota</taxon>
        <taxon>Pezizomycotina</taxon>
        <taxon>Dothideomycetes</taxon>
        <taxon>Dothideomycetes incertae sedis</taxon>
        <taxon>Botryosphaeriales</taxon>
        <taxon>Saccharataceae</taxon>
        <taxon>Saccharata</taxon>
    </lineage>
</organism>
<evidence type="ECO:0000256" key="2">
    <source>
        <dbReference type="ARBA" id="ARBA00022857"/>
    </source>
</evidence>
<dbReference type="PANTHER" id="PTHR24320">
    <property type="entry name" value="RETINOL DEHYDROGENASE"/>
    <property type="match status" value="1"/>
</dbReference>
<proteinExistence type="inferred from homology"/>
<comment type="caution">
    <text evidence="4">The sequence shown here is derived from an EMBL/GenBank/DDBJ whole genome shotgun (WGS) entry which is preliminary data.</text>
</comment>
<dbReference type="AlphaFoldDB" id="A0A9P4HNC6"/>
<reference evidence="4" key="1">
    <citation type="journal article" date="2020" name="Stud. Mycol.">
        <title>101 Dothideomycetes genomes: a test case for predicting lifestyles and emergence of pathogens.</title>
        <authorList>
            <person name="Haridas S."/>
            <person name="Albert R."/>
            <person name="Binder M."/>
            <person name="Bloem J."/>
            <person name="Labutti K."/>
            <person name="Salamov A."/>
            <person name="Andreopoulos B."/>
            <person name="Baker S."/>
            <person name="Barry K."/>
            <person name="Bills G."/>
            <person name="Bluhm B."/>
            <person name="Cannon C."/>
            <person name="Castanera R."/>
            <person name="Culley D."/>
            <person name="Daum C."/>
            <person name="Ezra D."/>
            <person name="Gonzalez J."/>
            <person name="Henrissat B."/>
            <person name="Kuo A."/>
            <person name="Liang C."/>
            <person name="Lipzen A."/>
            <person name="Lutzoni F."/>
            <person name="Magnuson J."/>
            <person name="Mondo S."/>
            <person name="Nolan M."/>
            <person name="Ohm R."/>
            <person name="Pangilinan J."/>
            <person name="Park H.-J."/>
            <person name="Ramirez L."/>
            <person name="Alfaro M."/>
            <person name="Sun H."/>
            <person name="Tritt A."/>
            <person name="Yoshinaga Y."/>
            <person name="Zwiers L.-H."/>
            <person name="Turgeon B."/>
            <person name="Goodwin S."/>
            <person name="Spatafora J."/>
            <person name="Crous P."/>
            <person name="Grigoriev I."/>
        </authorList>
    </citation>
    <scope>NUCLEOTIDE SEQUENCE</scope>
    <source>
        <strain evidence="4">CBS 121410</strain>
    </source>
</reference>
<dbReference type="Proteomes" id="UP000799776">
    <property type="component" value="Unassembled WGS sequence"/>
</dbReference>
<dbReference type="Gene3D" id="3.40.50.720">
    <property type="entry name" value="NAD(P)-binding Rossmann-like Domain"/>
    <property type="match status" value="1"/>
</dbReference>
<protein>
    <submittedName>
        <fullName evidence="4">Short-chain dehydrogenase/reductase family protein</fullName>
    </submittedName>
</protein>
<evidence type="ECO:0000313" key="4">
    <source>
        <dbReference type="EMBL" id="KAF2083718.1"/>
    </source>
</evidence>
<evidence type="ECO:0000256" key="1">
    <source>
        <dbReference type="ARBA" id="ARBA00006484"/>
    </source>
</evidence>
<name>A0A9P4HNC6_9PEZI</name>
<comment type="similarity">
    <text evidence="1">Belongs to the short-chain dehydrogenases/reductases (SDR) family.</text>
</comment>
<dbReference type="SUPFAM" id="SSF51735">
    <property type="entry name" value="NAD(P)-binding Rossmann-fold domains"/>
    <property type="match status" value="1"/>
</dbReference>
<dbReference type="PRINTS" id="PR00081">
    <property type="entry name" value="GDHRDH"/>
</dbReference>
<keyword evidence="5" id="KW-1185">Reference proteome</keyword>
<dbReference type="Pfam" id="PF00106">
    <property type="entry name" value="adh_short"/>
    <property type="match status" value="1"/>
</dbReference>